<dbReference type="STRING" id="1214573.A0A0G2HHS1"/>
<feature type="domain" description="F-box" evidence="2">
    <location>
        <begin position="5"/>
        <end position="54"/>
    </location>
</feature>
<feature type="compositionally biased region" description="Acidic residues" evidence="1">
    <location>
        <begin position="487"/>
        <end position="519"/>
    </location>
</feature>
<name>A0A0G2HHS1_9PEZI</name>
<feature type="region of interest" description="Disordered" evidence="1">
    <location>
        <begin position="480"/>
        <end position="519"/>
    </location>
</feature>
<keyword evidence="4" id="KW-1185">Reference proteome</keyword>
<reference evidence="3 4" key="1">
    <citation type="submission" date="2015-05" db="EMBL/GenBank/DDBJ databases">
        <title>Distinctive expansion of gene families associated with plant cell wall degradation and secondary metabolism in the genomes of grapevine trunk pathogens.</title>
        <authorList>
            <person name="Lawrence D.P."/>
            <person name="Travadon R."/>
            <person name="Rolshausen P.E."/>
            <person name="Baumgartner K."/>
        </authorList>
    </citation>
    <scope>NUCLEOTIDE SEQUENCE [LARGE SCALE GENOMIC DNA]</scope>
    <source>
        <strain evidence="3">DA912</strain>
    </source>
</reference>
<dbReference type="PROSITE" id="PS50181">
    <property type="entry name" value="FBOX"/>
    <property type="match status" value="1"/>
</dbReference>
<dbReference type="AlphaFoldDB" id="A0A0G2HHS1"/>
<evidence type="ECO:0000313" key="4">
    <source>
        <dbReference type="Proteomes" id="UP000034680"/>
    </source>
</evidence>
<evidence type="ECO:0000256" key="1">
    <source>
        <dbReference type="SAM" id="MobiDB-lite"/>
    </source>
</evidence>
<reference evidence="3 4" key="2">
    <citation type="submission" date="2015-05" db="EMBL/GenBank/DDBJ databases">
        <authorList>
            <person name="Morales-Cruz A."/>
            <person name="Amrine K.C."/>
            <person name="Cantu D."/>
        </authorList>
    </citation>
    <scope>NUCLEOTIDE SEQUENCE [LARGE SCALE GENOMIC DNA]</scope>
    <source>
        <strain evidence="3">DA912</strain>
    </source>
</reference>
<gene>
    <name evidence="3" type="ORF">UCDDA912_g05401</name>
</gene>
<dbReference type="InterPro" id="IPR001810">
    <property type="entry name" value="F-box_dom"/>
</dbReference>
<accession>A0A0G2HHS1</accession>
<organism evidence="3 4">
    <name type="scientific">Diaporthe ampelina</name>
    <dbReference type="NCBI Taxonomy" id="1214573"/>
    <lineage>
        <taxon>Eukaryota</taxon>
        <taxon>Fungi</taxon>
        <taxon>Dikarya</taxon>
        <taxon>Ascomycota</taxon>
        <taxon>Pezizomycotina</taxon>
        <taxon>Sordariomycetes</taxon>
        <taxon>Sordariomycetidae</taxon>
        <taxon>Diaporthales</taxon>
        <taxon>Diaporthaceae</taxon>
        <taxon>Diaporthe</taxon>
    </lineage>
</organism>
<dbReference type="Proteomes" id="UP000034680">
    <property type="component" value="Unassembled WGS sequence"/>
</dbReference>
<dbReference type="OrthoDB" id="5279008at2759"/>
<dbReference type="EMBL" id="LCUC01000195">
    <property type="protein sequence ID" value="KKY34628.1"/>
    <property type="molecule type" value="Genomic_DNA"/>
</dbReference>
<comment type="caution">
    <text evidence="3">The sequence shown here is derived from an EMBL/GenBank/DDBJ whole genome shotgun (WGS) entry which is preliminary data.</text>
</comment>
<evidence type="ECO:0000313" key="3">
    <source>
        <dbReference type="EMBL" id="KKY34628.1"/>
    </source>
</evidence>
<sequence>MTSQASQLVKLPRELLDNVTSSLPTQDFNALRLACKDLEAKVFPYWANCFFKKRQFMIDEFSLKTLVDISRHDALSKVMTHLIIGLDELRAKNPQYQHMDSVELKFAEFDRWRAADRAQKALLFGGGAVDLLSQGLANLPNLKTIDLRDFNSNTRYRDAVPGREVPSWRSYGSSHYQQWPRESRWLLSHTSPTYFIETVFLVVLTAIGRCSTTVQNLEVILRNRQICLGDDAFSIFGVPDNRLADSLRGLTKLHLDLDSRGSRLSGVPFPPNINMPQNDWFDPYTAYLRHFLVLTPNVTWLRLNFNPHHGGTSLTSPSKLISWLGLKPDFDPPSDAPWREGNPAPVRLPLQRLDLGNLTTTLPVLRRLLNKFADLENISFRDVQLRGQAATSDSHRHDTDDDGDCLWARFIRNLHVTNPKLKQIELNRIGQQTPGKYNSIVFRNEDNPAEYAVFTNTRVIDATTVQRLADNTWTETRWYKSQHNGESLDEDSLDEDSMDDDMDDELIDINSDGDGEEVE</sequence>
<evidence type="ECO:0000259" key="2">
    <source>
        <dbReference type="PROSITE" id="PS50181"/>
    </source>
</evidence>
<proteinExistence type="predicted"/>
<protein>
    <submittedName>
        <fullName evidence="3">Putative f-box domain containing protein</fullName>
    </submittedName>
</protein>